<reference evidence="1" key="1">
    <citation type="submission" date="2014-09" db="EMBL/GenBank/DDBJ databases">
        <authorList>
            <person name="Magalhaes I.L.F."/>
            <person name="Oliveira U."/>
            <person name="Santos F.R."/>
            <person name="Vidigal T.H.D.A."/>
            <person name="Brescovit A.D."/>
            <person name="Santos A.J."/>
        </authorList>
    </citation>
    <scope>NUCLEOTIDE SEQUENCE</scope>
    <source>
        <tissue evidence="1">Shoot tissue taken approximately 20 cm above the soil surface</tissue>
    </source>
</reference>
<name>A0A0A8YNZ7_ARUDO</name>
<evidence type="ECO:0000313" key="1">
    <source>
        <dbReference type="EMBL" id="JAD24522.1"/>
    </source>
</evidence>
<dbReference type="AlphaFoldDB" id="A0A0A8YNZ7"/>
<reference evidence="1" key="2">
    <citation type="journal article" date="2015" name="Data Brief">
        <title>Shoot transcriptome of the giant reed, Arundo donax.</title>
        <authorList>
            <person name="Barrero R.A."/>
            <person name="Guerrero F.D."/>
            <person name="Moolhuijzen P."/>
            <person name="Goolsby J.A."/>
            <person name="Tidwell J."/>
            <person name="Bellgard S.E."/>
            <person name="Bellgard M.I."/>
        </authorList>
    </citation>
    <scope>NUCLEOTIDE SEQUENCE</scope>
    <source>
        <tissue evidence="1">Shoot tissue taken approximately 20 cm above the soil surface</tissue>
    </source>
</reference>
<protein>
    <submittedName>
        <fullName evidence="1">Uncharacterized protein</fullName>
    </submittedName>
</protein>
<proteinExistence type="predicted"/>
<accession>A0A0A8YNZ7</accession>
<organism evidence="1">
    <name type="scientific">Arundo donax</name>
    <name type="common">Giant reed</name>
    <name type="synonym">Donax arundinaceus</name>
    <dbReference type="NCBI Taxonomy" id="35708"/>
    <lineage>
        <taxon>Eukaryota</taxon>
        <taxon>Viridiplantae</taxon>
        <taxon>Streptophyta</taxon>
        <taxon>Embryophyta</taxon>
        <taxon>Tracheophyta</taxon>
        <taxon>Spermatophyta</taxon>
        <taxon>Magnoliopsida</taxon>
        <taxon>Liliopsida</taxon>
        <taxon>Poales</taxon>
        <taxon>Poaceae</taxon>
        <taxon>PACMAD clade</taxon>
        <taxon>Arundinoideae</taxon>
        <taxon>Arundineae</taxon>
        <taxon>Arundo</taxon>
    </lineage>
</organism>
<sequence length="75" mass="8158">MRSLLAALTLRPGQVVGVRPRRRAMASAMKKCVDPESTRACCDEKVRGPRIHKGVLLGTLERCRQMHCAAGIDAG</sequence>
<dbReference type="EMBL" id="GBRH01273373">
    <property type="protein sequence ID" value="JAD24522.1"/>
    <property type="molecule type" value="Transcribed_RNA"/>
</dbReference>